<evidence type="ECO:0000256" key="3">
    <source>
        <dbReference type="ARBA" id="ARBA00022989"/>
    </source>
</evidence>
<protein>
    <recommendedName>
        <fullName evidence="6">G-protein coupled receptors family 1 profile domain-containing protein</fullName>
    </recommendedName>
</protein>
<dbReference type="PANTHER" id="PTHR46641:SF25">
    <property type="entry name" value="CNMAMIDE RECEPTOR-RELATED"/>
    <property type="match status" value="1"/>
</dbReference>
<comment type="subcellular location">
    <subcellularLocation>
        <location evidence="1">Membrane</location>
    </subcellularLocation>
</comment>
<evidence type="ECO:0000256" key="2">
    <source>
        <dbReference type="ARBA" id="ARBA00022692"/>
    </source>
</evidence>
<dbReference type="SUPFAM" id="SSF81321">
    <property type="entry name" value="Family A G protein-coupled receptor-like"/>
    <property type="match status" value="1"/>
</dbReference>
<dbReference type="Proteomes" id="UP001497497">
    <property type="component" value="Unassembled WGS sequence"/>
</dbReference>
<reference evidence="7 8" key="1">
    <citation type="submission" date="2024-04" db="EMBL/GenBank/DDBJ databases">
        <authorList>
            <consortium name="Genoscope - CEA"/>
            <person name="William W."/>
        </authorList>
    </citation>
    <scope>NUCLEOTIDE SEQUENCE [LARGE SCALE GENOMIC DNA]</scope>
</reference>
<evidence type="ECO:0000256" key="5">
    <source>
        <dbReference type="SAM" id="Phobius"/>
    </source>
</evidence>
<keyword evidence="4 5" id="KW-0472">Membrane</keyword>
<organism evidence="7 8">
    <name type="scientific">Lymnaea stagnalis</name>
    <name type="common">Great pond snail</name>
    <name type="synonym">Helix stagnalis</name>
    <dbReference type="NCBI Taxonomy" id="6523"/>
    <lineage>
        <taxon>Eukaryota</taxon>
        <taxon>Metazoa</taxon>
        <taxon>Spiralia</taxon>
        <taxon>Lophotrochozoa</taxon>
        <taxon>Mollusca</taxon>
        <taxon>Gastropoda</taxon>
        <taxon>Heterobranchia</taxon>
        <taxon>Euthyneura</taxon>
        <taxon>Panpulmonata</taxon>
        <taxon>Hygrophila</taxon>
        <taxon>Lymnaeoidea</taxon>
        <taxon>Lymnaeidae</taxon>
        <taxon>Lymnaea</taxon>
    </lineage>
</organism>
<sequence length="61" mass="6720">PILIIFGTVGNVVCIVVMSRREMRTAQTSVYLLALSVADILVLNTGLMRHFINEVGGFDVR</sequence>
<evidence type="ECO:0000256" key="1">
    <source>
        <dbReference type="ARBA" id="ARBA00004370"/>
    </source>
</evidence>
<dbReference type="PROSITE" id="PS50262">
    <property type="entry name" value="G_PROTEIN_RECEP_F1_2"/>
    <property type="match status" value="1"/>
</dbReference>
<accession>A0AAV2ICA8</accession>
<keyword evidence="8" id="KW-1185">Reference proteome</keyword>
<keyword evidence="2 5" id="KW-0812">Transmembrane</keyword>
<dbReference type="GO" id="GO:0016020">
    <property type="term" value="C:membrane"/>
    <property type="evidence" value="ECO:0007669"/>
    <property type="project" value="UniProtKB-SubCell"/>
</dbReference>
<evidence type="ECO:0000256" key="4">
    <source>
        <dbReference type="ARBA" id="ARBA00023136"/>
    </source>
</evidence>
<evidence type="ECO:0000313" key="7">
    <source>
        <dbReference type="EMBL" id="CAL1543879.1"/>
    </source>
</evidence>
<feature type="domain" description="G-protein coupled receptors family 1 profile" evidence="6">
    <location>
        <begin position="10"/>
        <end position="61"/>
    </location>
</feature>
<feature type="non-terminal residue" evidence="7">
    <location>
        <position position="1"/>
    </location>
</feature>
<dbReference type="InterPro" id="IPR019427">
    <property type="entry name" value="7TM_GPCR_serpentine_rcpt_Srw"/>
</dbReference>
<gene>
    <name evidence="7" type="ORF">GSLYS_00017392001</name>
</gene>
<dbReference type="InterPro" id="IPR052954">
    <property type="entry name" value="GPCR-Ligand_Int"/>
</dbReference>
<dbReference type="GO" id="GO:0008528">
    <property type="term" value="F:G protein-coupled peptide receptor activity"/>
    <property type="evidence" value="ECO:0007669"/>
    <property type="project" value="InterPro"/>
</dbReference>
<name>A0AAV2ICA8_LYMST</name>
<evidence type="ECO:0000313" key="8">
    <source>
        <dbReference type="Proteomes" id="UP001497497"/>
    </source>
</evidence>
<proteinExistence type="predicted"/>
<dbReference type="Gene3D" id="1.20.1070.10">
    <property type="entry name" value="Rhodopsin 7-helix transmembrane proteins"/>
    <property type="match status" value="1"/>
</dbReference>
<dbReference type="InterPro" id="IPR017452">
    <property type="entry name" value="GPCR_Rhodpsn_7TM"/>
</dbReference>
<dbReference type="PANTHER" id="PTHR46641">
    <property type="entry name" value="FMRFAMIDE RECEPTOR-RELATED"/>
    <property type="match status" value="1"/>
</dbReference>
<comment type="caution">
    <text evidence="7">The sequence shown here is derived from an EMBL/GenBank/DDBJ whole genome shotgun (WGS) entry which is preliminary data.</text>
</comment>
<evidence type="ECO:0000259" key="6">
    <source>
        <dbReference type="PROSITE" id="PS50262"/>
    </source>
</evidence>
<dbReference type="AlphaFoldDB" id="A0AAV2ICA8"/>
<dbReference type="Pfam" id="PF10324">
    <property type="entry name" value="7TM_GPCR_Srw"/>
    <property type="match status" value="1"/>
</dbReference>
<feature type="transmembrane region" description="Helical" evidence="5">
    <location>
        <begin position="30"/>
        <end position="52"/>
    </location>
</feature>
<dbReference type="EMBL" id="CAXITT010000582">
    <property type="protein sequence ID" value="CAL1543879.1"/>
    <property type="molecule type" value="Genomic_DNA"/>
</dbReference>
<keyword evidence="3 5" id="KW-1133">Transmembrane helix</keyword>